<accession>A0A379DE19</accession>
<dbReference type="EMBL" id="UGTH01000001">
    <property type="protein sequence ID" value="SUB75851.1"/>
    <property type="molecule type" value="Genomic_DNA"/>
</dbReference>
<dbReference type="AlphaFoldDB" id="A0A379DE19"/>
<dbReference type="Proteomes" id="UP000254777">
    <property type="component" value="Unassembled WGS sequence"/>
</dbReference>
<proteinExistence type="predicted"/>
<dbReference type="RefSeq" id="WP_004821217.1">
    <property type="nucleotide sequence ID" value="NZ_UGTH01000001.1"/>
</dbReference>
<protein>
    <submittedName>
        <fullName evidence="1">Uncharacterized protein</fullName>
    </submittedName>
</protein>
<name>A0A379DE19_9FIRM</name>
<evidence type="ECO:0000313" key="1">
    <source>
        <dbReference type="EMBL" id="SUB75851.1"/>
    </source>
</evidence>
<reference evidence="1 2" key="1">
    <citation type="submission" date="2018-06" db="EMBL/GenBank/DDBJ databases">
        <authorList>
            <consortium name="Pathogen Informatics"/>
            <person name="Doyle S."/>
        </authorList>
    </citation>
    <scope>NUCLEOTIDE SEQUENCE [LARGE SCALE GENOMIC DNA]</scope>
    <source>
        <strain evidence="1 2">NCTC11088</strain>
    </source>
</reference>
<evidence type="ECO:0000313" key="2">
    <source>
        <dbReference type="Proteomes" id="UP000254777"/>
    </source>
</evidence>
<gene>
    <name evidence="1" type="ORF">NCTC11088_01655</name>
</gene>
<organism evidence="1 2">
    <name type="scientific">Peptoniphilus indolicus</name>
    <dbReference type="NCBI Taxonomy" id="33030"/>
    <lineage>
        <taxon>Bacteria</taxon>
        <taxon>Bacillati</taxon>
        <taxon>Bacillota</taxon>
        <taxon>Tissierellia</taxon>
        <taxon>Tissierellales</taxon>
        <taxon>Peptoniphilaceae</taxon>
        <taxon>Peptoniphilus</taxon>
    </lineage>
</organism>
<sequence>MSAFLGFIHHLMWEKINFTESLSEEVVKDLNNIDEVEAELNKIGTLEKGELSELIDNSNIHGWLLERVNLVEKRFAKAVEIYLQTNSIDDLKIKFFEKGKAENFTGSKIDAYKLITSKFLDGMPCDGSIRVLSDSDDIEFMIANDVHKSVWNDYAGVDVYWLLRDEFVRGLLDNKYSYEKEENIYFIRG</sequence>